<feature type="domain" description="CHK kinase-like" evidence="2">
    <location>
        <begin position="119"/>
        <end position="326"/>
    </location>
</feature>
<keyword evidence="4" id="KW-1185">Reference proteome</keyword>
<dbReference type="Gene3D" id="3.90.1200.10">
    <property type="match status" value="1"/>
</dbReference>
<gene>
    <name evidence="3" type="ORF">Fcan01_14975</name>
</gene>
<proteinExistence type="predicted"/>
<dbReference type="AlphaFoldDB" id="A0A226DXH7"/>
<dbReference type="PANTHER" id="PTHR11012:SF55">
    <property type="entry name" value="BHLH DOMAIN-CONTAINING PROTEIN"/>
    <property type="match status" value="1"/>
</dbReference>
<evidence type="ECO:0000313" key="3">
    <source>
        <dbReference type="EMBL" id="OXA49939.1"/>
    </source>
</evidence>
<dbReference type="OMA" id="IYLHISH"/>
<name>A0A226DXH7_FOLCA</name>
<dbReference type="OrthoDB" id="191037at2759"/>
<dbReference type="InterPro" id="IPR011009">
    <property type="entry name" value="Kinase-like_dom_sf"/>
</dbReference>
<comment type="caution">
    <text evidence="3">The sequence shown here is derived from an EMBL/GenBank/DDBJ whole genome shotgun (WGS) entry which is preliminary data.</text>
</comment>
<dbReference type="SMART" id="SM00587">
    <property type="entry name" value="CHK"/>
    <property type="match status" value="1"/>
</dbReference>
<dbReference type="InterPro" id="IPR004119">
    <property type="entry name" value="EcKL"/>
</dbReference>
<evidence type="ECO:0000256" key="1">
    <source>
        <dbReference type="SAM" id="MobiDB-lite"/>
    </source>
</evidence>
<dbReference type="SUPFAM" id="SSF56112">
    <property type="entry name" value="Protein kinase-like (PK-like)"/>
    <property type="match status" value="1"/>
</dbReference>
<dbReference type="Proteomes" id="UP000198287">
    <property type="component" value="Unassembled WGS sequence"/>
</dbReference>
<dbReference type="EMBL" id="LNIX01000009">
    <property type="protein sequence ID" value="OXA49939.1"/>
    <property type="molecule type" value="Genomic_DNA"/>
</dbReference>
<dbReference type="Pfam" id="PF02958">
    <property type="entry name" value="EcKL"/>
    <property type="match status" value="1"/>
</dbReference>
<protein>
    <submittedName>
        <fullName evidence="3">Putative oxidoreductase dhs-27</fullName>
    </submittedName>
</protein>
<evidence type="ECO:0000313" key="4">
    <source>
        <dbReference type="Proteomes" id="UP000198287"/>
    </source>
</evidence>
<accession>A0A226DXH7</accession>
<dbReference type="InterPro" id="IPR015897">
    <property type="entry name" value="CHK_kinase-like"/>
</dbReference>
<reference evidence="3 4" key="1">
    <citation type="submission" date="2015-12" db="EMBL/GenBank/DDBJ databases">
        <title>The genome of Folsomia candida.</title>
        <authorList>
            <person name="Faddeeva A."/>
            <person name="Derks M.F."/>
            <person name="Anvar Y."/>
            <person name="Smit S."/>
            <person name="Van Straalen N."/>
            <person name="Roelofs D."/>
        </authorList>
    </citation>
    <scope>NUCLEOTIDE SEQUENCE [LARGE SCALE GENOMIC DNA]</scope>
    <source>
        <strain evidence="3 4">VU population</strain>
        <tissue evidence="3">Whole body</tissue>
    </source>
</reference>
<dbReference type="PANTHER" id="PTHR11012">
    <property type="entry name" value="PROTEIN KINASE-LIKE DOMAIN-CONTAINING"/>
    <property type="match status" value="1"/>
</dbReference>
<sequence length="441" mass="49713">MMAPTKEFLETLLKQKVTSFSTEEGTKPGDNVAGSLLSIKVKVASGETLHLVNKTYSDDPEFKDYAMKFGLFTTENTLYETVGPRVSALMKAKGVTNPDLPFPKFYGGNGDMSKGEEFLCLEDVRPAGYSMKDKFVSFNLDETTLVLQELAKYHASTYYWIRYEGEKIFDDDEGLKRIRDSPFSGSDPMLRVMGTEMFFLSLRDSISVLEFAGEKDLASRVTSAVLNQGKDKIYEMFNQRNKLTDVATFPCIIHGDLWVNNILLKYDAKGKPVSLKFVDFQQTRRGNIYEDLIYFIFTSTTPEFRKQYLVQVLNSYYESFAKTLGALGAQIPIGFSRGKLIDTFYEGILAGYVYMAFAIPMQLADPVDPKEKAEAMQQQMMNGGGAPPPDPSQMSPEQMMEMMMKGLEARSGMFYGQMVKSPKAVTRLVDITKEIAEMKLF</sequence>
<feature type="region of interest" description="Disordered" evidence="1">
    <location>
        <begin position="370"/>
        <end position="395"/>
    </location>
</feature>
<organism evidence="3 4">
    <name type="scientific">Folsomia candida</name>
    <name type="common">Springtail</name>
    <dbReference type="NCBI Taxonomy" id="158441"/>
    <lineage>
        <taxon>Eukaryota</taxon>
        <taxon>Metazoa</taxon>
        <taxon>Ecdysozoa</taxon>
        <taxon>Arthropoda</taxon>
        <taxon>Hexapoda</taxon>
        <taxon>Collembola</taxon>
        <taxon>Entomobryomorpha</taxon>
        <taxon>Isotomoidea</taxon>
        <taxon>Isotomidae</taxon>
        <taxon>Proisotominae</taxon>
        <taxon>Folsomia</taxon>
    </lineage>
</organism>
<evidence type="ECO:0000259" key="2">
    <source>
        <dbReference type="SMART" id="SM00587"/>
    </source>
</evidence>